<dbReference type="EMBL" id="CAJA01000120">
    <property type="protein sequence ID" value="CCH72879.1"/>
    <property type="molecule type" value="Genomic_DNA"/>
</dbReference>
<proteinExistence type="predicted"/>
<protein>
    <recommendedName>
        <fullName evidence="3">Cold-shock protein</fullName>
    </recommendedName>
</protein>
<evidence type="ECO:0000313" key="2">
    <source>
        <dbReference type="Proteomes" id="UP000035763"/>
    </source>
</evidence>
<dbReference type="STRING" id="1193182.BN11_2060002"/>
<comment type="caution">
    <text evidence="1">The sequence shown here is derived from an EMBL/GenBank/DDBJ whole genome shotgun (WGS) entry which is preliminary data.</text>
</comment>
<evidence type="ECO:0008006" key="3">
    <source>
        <dbReference type="Google" id="ProtNLM"/>
    </source>
</evidence>
<keyword evidence="2" id="KW-1185">Reference proteome</keyword>
<dbReference type="Proteomes" id="UP000035763">
    <property type="component" value="Unassembled WGS sequence"/>
</dbReference>
<name>W6K341_9MICO</name>
<evidence type="ECO:0000313" key="1">
    <source>
        <dbReference type="EMBL" id="CCH72879.1"/>
    </source>
</evidence>
<dbReference type="AlphaFoldDB" id="W6K341"/>
<reference evidence="1 2" key="1">
    <citation type="journal article" date="2013" name="ISME J.">
        <title>A metabolic model for members of the genus Tetrasphaera involved in enhanced biological phosphorus removal.</title>
        <authorList>
            <person name="Kristiansen R."/>
            <person name="Nguyen H.T.T."/>
            <person name="Saunders A.M."/>
            <person name="Nielsen J.L."/>
            <person name="Wimmer R."/>
            <person name="Le V.Q."/>
            <person name="McIlroy S.J."/>
            <person name="Petrovski S."/>
            <person name="Seviour R.J."/>
            <person name="Calteau A."/>
            <person name="Nielsen K.L."/>
            <person name="Nielsen P.H."/>
        </authorList>
    </citation>
    <scope>NUCLEOTIDE SEQUENCE [LARGE SCALE GENOMIC DNA]</scope>
    <source>
        <strain evidence="1 2">Ben110</strain>
    </source>
</reference>
<gene>
    <name evidence="1" type="ORF">BN11_2060002</name>
</gene>
<sequence length="76" mass="7970">MSAMQASVHRYDAADASGAVILDNGVVLPFTSDALRDSGLRGLRVGQRLSMEVTDADPPTVTRLWIVGIGEGQSIG</sequence>
<organism evidence="1 2">
    <name type="scientific">Nostocoides australiense Ben110</name>
    <dbReference type="NCBI Taxonomy" id="1193182"/>
    <lineage>
        <taxon>Bacteria</taxon>
        <taxon>Bacillati</taxon>
        <taxon>Actinomycetota</taxon>
        <taxon>Actinomycetes</taxon>
        <taxon>Micrococcales</taxon>
        <taxon>Intrasporangiaceae</taxon>
        <taxon>Nostocoides</taxon>
    </lineage>
</organism>
<accession>W6K341</accession>